<dbReference type="OrthoDB" id="650965at2759"/>
<keyword evidence="5" id="KW-1185">Reference proteome</keyword>
<sequence>MEMVEGKMEISEEECTTPRSRIPVASVCPPPPRKKSKVVRRDPPINGYFQPPDLESLFYAQPRREAVSNLEFPRVFLWVVFPFLVDLIPLMGETEPLLSLSD</sequence>
<comment type="caution">
    <text evidence="4">The sequence shown here is derived from an EMBL/GenBank/DDBJ whole genome shotgun (WGS) entry which is preliminary data.</text>
</comment>
<dbReference type="GO" id="GO:0005634">
    <property type="term" value="C:nucleus"/>
    <property type="evidence" value="ECO:0007669"/>
    <property type="project" value="TreeGrafter"/>
</dbReference>
<keyword evidence="2" id="KW-0131">Cell cycle</keyword>
<evidence type="ECO:0000313" key="5">
    <source>
        <dbReference type="Proteomes" id="UP000467841"/>
    </source>
</evidence>
<reference evidence="4" key="1">
    <citation type="submission" date="2020-01" db="EMBL/GenBank/DDBJ databases">
        <authorList>
            <person name="Mishra B."/>
        </authorList>
    </citation>
    <scope>NUCLEOTIDE SEQUENCE [LARGE SCALE GENOMIC DNA]</scope>
</reference>
<dbReference type="EMBL" id="CACVBM020001350">
    <property type="protein sequence ID" value="CAA7046491.1"/>
    <property type="molecule type" value="Genomic_DNA"/>
</dbReference>
<dbReference type="PANTHER" id="PTHR33142:SF15">
    <property type="entry name" value="CYCLIN-DEPENDENT PROTEIN KINASE INHIBITOR SMR4"/>
    <property type="match status" value="1"/>
</dbReference>
<evidence type="ECO:0000256" key="2">
    <source>
        <dbReference type="ARBA" id="ARBA00023306"/>
    </source>
</evidence>
<proteinExistence type="predicted"/>
<organism evidence="4 5">
    <name type="scientific">Microthlaspi erraticum</name>
    <dbReference type="NCBI Taxonomy" id="1685480"/>
    <lineage>
        <taxon>Eukaryota</taxon>
        <taxon>Viridiplantae</taxon>
        <taxon>Streptophyta</taxon>
        <taxon>Embryophyta</taxon>
        <taxon>Tracheophyta</taxon>
        <taxon>Spermatophyta</taxon>
        <taxon>Magnoliopsida</taxon>
        <taxon>eudicotyledons</taxon>
        <taxon>Gunneridae</taxon>
        <taxon>Pentapetalae</taxon>
        <taxon>rosids</taxon>
        <taxon>malvids</taxon>
        <taxon>Brassicales</taxon>
        <taxon>Brassicaceae</taxon>
        <taxon>Coluteocarpeae</taxon>
        <taxon>Microthlaspi</taxon>
    </lineage>
</organism>
<feature type="region of interest" description="Disordered" evidence="3">
    <location>
        <begin position="1"/>
        <end position="45"/>
    </location>
</feature>
<dbReference type="GO" id="GO:0004860">
    <property type="term" value="F:protein kinase inhibitor activity"/>
    <property type="evidence" value="ECO:0007669"/>
    <property type="project" value="UniProtKB-KW"/>
</dbReference>
<dbReference type="AlphaFoldDB" id="A0A6D2KFJ3"/>
<dbReference type="PANTHER" id="PTHR33142">
    <property type="entry name" value="CYCLIN-DEPENDENT PROTEIN KINASE INHIBITOR SMR13"/>
    <property type="match status" value="1"/>
</dbReference>
<dbReference type="GO" id="GO:0032875">
    <property type="term" value="P:regulation of DNA endoreduplication"/>
    <property type="evidence" value="ECO:0007669"/>
    <property type="project" value="InterPro"/>
</dbReference>
<evidence type="ECO:0000256" key="1">
    <source>
        <dbReference type="ARBA" id="ARBA00023013"/>
    </source>
</evidence>
<dbReference type="Proteomes" id="UP000467841">
    <property type="component" value="Unassembled WGS sequence"/>
</dbReference>
<protein>
    <submittedName>
        <fullName evidence="4">Uncharacterized protein</fullName>
    </submittedName>
</protein>
<evidence type="ECO:0000313" key="4">
    <source>
        <dbReference type="EMBL" id="CAA7046491.1"/>
    </source>
</evidence>
<name>A0A6D2KFJ3_9BRAS</name>
<evidence type="ECO:0000256" key="3">
    <source>
        <dbReference type="SAM" id="MobiDB-lite"/>
    </source>
</evidence>
<keyword evidence="1" id="KW-0649">Protein kinase inhibitor</keyword>
<gene>
    <name evidence="4" type="ORF">MERR_LOCUS33726</name>
</gene>
<feature type="compositionally biased region" description="Basic and acidic residues" evidence="3">
    <location>
        <begin position="1"/>
        <end position="10"/>
    </location>
</feature>
<accession>A0A6D2KFJ3</accession>
<dbReference type="InterPro" id="IPR040389">
    <property type="entry name" value="SMR"/>
</dbReference>